<organism evidence="9 10">
    <name type="scientific">Colletotrichum liriopes</name>
    <dbReference type="NCBI Taxonomy" id="708192"/>
    <lineage>
        <taxon>Eukaryota</taxon>
        <taxon>Fungi</taxon>
        <taxon>Dikarya</taxon>
        <taxon>Ascomycota</taxon>
        <taxon>Pezizomycotina</taxon>
        <taxon>Sordariomycetes</taxon>
        <taxon>Hypocreomycetidae</taxon>
        <taxon>Glomerellales</taxon>
        <taxon>Glomerellaceae</taxon>
        <taxon>Colletotrichum</taxon>
        <taxon>Colletotrichum spaethianum species complex</taxon>
    </lineage>
</organism>
<feature type="transmembrane region" description="Helical" evidence="7">
    <location>
        <begin position="167"/>
        <end position="186"/>
    </location>
</feature>
<keyword evidence="4 7" id="KW-1133">Transmembrane helix</keyword>
<dbReference type="InterPro" id="IPR020846">
    <property type="entry name" value="MFS_dom"/>
</dbReference>
<gene>
    <name evidence="9" type="ORF">ColLi_01605</name>
</gene>
<evidence type="ECO:0000313" key="10">
    <source>
        <dbReference type="Proteomes" id="UP001055172"/>
    </source>
</evidence>
<feature type="transmembrane region" description="Helical" evidence="7">
    <location>
        <begin position="224"/>
        <end position="244"/>
    </location>
</feature>
<evidence type="ECO:0000256" key="2">
    <source>
        <dbReference type="ARBA" id="ARBA00007520"/>
    </source>
</evidence>
<name>A0AA37GDY4_9PEZI</name>
<dbReference type="PANTHER" id="PTHR23501">
    <property type="entry name" value="MAJOR FACILITATOR SUPERFAMILY"/>
    <property type="match status" value="1"/>
</dbReference>
<dbReference type="PANTHER" id="PTHR23501:SF193">
    <property type="entry name" value="MULTIDRUG TRANSPORTER, PUTATIVE (AFU_ORTHOLOGUE AFUA_8G00940)-RELATED"/>
    <property type="match status" value="1"/>
</dbReference>
<dbReference type="Gene3D" id="1.20.1250.20">
    <property type="entry name" value="MFS general substrate transporter like domains"/>
    <property type="match status" value="1"/>
</dbReference>
<dbReference type="GO" id="GO:0022857">
    <property type="term" value="F:transmembrane transporter activity"/>
    <property type="evidence" value="ECO:0007669"/>
    <property type="project" value="InterPro"/>
</dbReference>
<feature type="region of interest" description="Disordered" evidence="6">
    <location>
        <begin position="1"/>
        <end position="60"/>
    </location>
</feature>
<comment type="subcellular location">
    <subcellularLocation>
        <location evidence="1">Membrane</location>
        <topology evidence="1">Multi-pass membrane protein</topology>
    </subcellularLocation>
</comment>
<keyword evidence="3 7" id="KW-0812">Transmembrane</keyword>
<protein>
    <submittedName>
        <fullName evidence="9">Efflux pump mlcE</fullName>
    </submittedName>
</protein>
<dbReference type="InterPro" id="IPR011701">
    <property type="entry name" value="MFS"/>
</dbReference>
<evidence type="ECO:0000256" key="4">
    <source>
        <dbReference type="ARBA" id="ARBA00022989"/>
    </source>
</evidence>
<evidence type="ECO:0000313" key="9">
    <source>
        <dbReference type="EMBL" id="GJC78767.1"/>
    </source>
</evidence>
<comment type="similarity">
    <text evidence="2">Belongs to the major facilitator superfamily. TCR/Tet family.</text>
</comment>
<feature type="compositionally biased region" description="Basic and acidic residues" evidence="6">
    <location>
        <begin position="37"/>
        <end position="50"/>
    </location>
</feature>
<accession>A0AA37GDY4</accession>
<sequence>MTASSQGPKAPPSLAPAIDQKPSEKQLPSSIDSDAEISEKPTEYGSHEATNDTGDLTAGQVDPDEEYITGIRLILVLAALTFVVFLMLLDMSIITTVKTYLGILATYLAVPEITTAFNSLSDVGWYGAAYSLCGGTSQKRRLTDFFNSAALQPFAGKLYTHLRSKQTFLAFLFLFEIGSLICAVAKSSDVFIVGRAVAGMGSAGLFNGALTIIAATVPLQRRPLIIGILIGCSNLGLVIGPLIGGLSRNL</sequence>
<feature type="domain" description="Major facilitator superfamily (MFS) profile" evidence="8">
    <location>
        <begin position="76"/>
        <end position="250"/>
    </location>
</feature>
<evidence type="ECO:0000256" key="1">
    <source>
        <dbReference type="ARBA" id="ARBA00004141"/>
    </source>
</evidence>
<dbReference type="Pfam" id="PF07690">
    <property type="entry name" value="MFS_1"/>
    <property type="match status" value="1"/>
</dbReference>
<dbReference type="AlphaFoldDB" id="A0AA37GDY4"/>
<dbReference type="EMBL" id="BPPX01000003">
    <property type="protein sequence ID" value="GJC78767.1"/>
    <property type="molecule type" value="Genomic_DNA"/>
</dbReference>
<dbReference type="Proteomes" id="UP001055172">
    <property type="component" value="Unassembled WGS sequence"/>
</dbReference>
<dbReference type="GO" id="GO:0005886">
    <property type="term" value="C:plasma membrane"/>
    <property type="evidence" value="ECO:0007669"/>
    <property type="project" value="TreeGrafter"/>
</dbReference>
<evidence type="ECO:0000256" key="5">
    <source>
        <dbReference type="ARBA" id="ARBA00023136"/>
    </source>
</evidence>
<feature type="transmembrane region" description="Helical" evidence="7">
    <location>
        <begin position="192"/>
        <end position="217"/>
    </location>
</feature>
<evidence type="ECO:0000259" key="8">
    <source>
        <dbReference type="PROSITE" id="PS50850"/>
    </source>
</evidence>
<dbReference type="SUPFAM" id="SSF103473">
    <property type="entry name" value="MFS general substrate transporter"/>
    <property type="match status" value="1"/>
</dbReference>
<comment type="caution">
    <text evidence="9">The sequence shown here is derived from an EMBL/GenBank/DDBJ whole genome shotgun (WGS) entry which is preliminary data.</text>
</comment>
<keyword evidence="10" id="KW-1185">Reference proteome</keyword>
<keyword evidence="5 7" id="KW-0472">Membrane</keyword>
<dbReference type="InterPro" id="IPR036259">
    <property type="entry name" value="MFS_trans_sf"/>
</dbReference>
<evidence type="ECO:0000256" key="6">
    <source>
        <dbReference type="SAM" id="MobiDB-lite"/>
    </source>
</evidence>
<dbReference type="PROSITE" id="PS50850">
    <property type="entry name" value="MFS"/>
    <property type="match status" value="1"/>
</dbReference>
<feature type="transmembrane region" description="Helical" evidence="7">
    <location>
        <begin position="67"/>
        <end position="89"/>
    </location>
</feature>
<reference evidence="9 10" key="1">
    <citation type="submission" date="2021-07" db="EMBL/GenBank/DDBJ databases">
        <title>Genome data of Colletotrichum spaethianum.</title>
        <authorList>
            <person name="Utami Y.D."/>
            <person name="Hiruma K."/>
        </authorList>
    </citation>
    <scope>NUCLEOTIDE SEQUENCE [LARGE SCALE GENOMIC DNA]</scope>
    <source>
        <strain evidence="9 10">MAFF 242679</strain>
    </source>
</reference>
<proteinExistence type="inferred from homology"/>
<evidence type="ECO:0000256" key="7">
    <source>
        <dbReference type="SAM" id="Phobius"/>
    </source>
</evidence>
<evidence type="ECO:0000256" key="3">
    <source>
        <dbReference type="ARBA" id="ARBA00022692"/>
    </source>
</evidence>